<dbReference type="InterPro" id="IPR043131">
    <property type="entry name" value="BCAT-like_N"/>
</dbReference>
<protein>
    <submittedName>
        <fullName evidence="1">Uncharacterized protein</fullName>
    </submittedName>
</protein>
<dbReference type="Proteomes" id="UP001054252">
    <property type="component" value="Unassembled WGS sequence"/>
</dbReference>
<gene>
    <name evidence="1" type="ORF">SLEP1_g5597</name>
</gene>
<sequence length="232" mass="25351">MSSSSFLFSNGVILHPSDAPPVSTFLESHPGAYTTTRTHNNASFLLFWDRHLQRLANSARILFESKPDFLFESSKSSFSLPSLPATSSSRWDSTVRSLVNDALSEVVPVALGEKRVGEELAVTTLVTGNLEKLKEIDCVGGDGFSALLDVRVHVQPYVLPAFGFGVNGAHLAVVGRGRDVAAAKYSNWVRLRKGLEKLRPPSVTELLLSNDGDQILEGSITNFFVVCRKFQI</sequence>
<dbReference type="PANTHER" id="PTHR47703">
    <property type="entry name" value="D-AMINOACID AMINOTRANSFERASE-LIKE PLP-DEPENDENT ENZYMES SUPERFAMILY PROTEIN"/>
    <property type="match status" value="1"/>
</dbReference>
<dbReference type="SUPFAM" id="SSF56752">
    <property type="entry name" value="D-aminoacid aminotransferase-like PLP-dependent enzymes"/>
    <property type="match status" value="2"/>
</dbReference>
<proteinExistence type="predicted"/>
<dbReference type="AlphaFoldDB" id="A0AAV5HYE1"/>
<dbReference type="InterPro" id="IPR043132">
    <property type="entry name" value="BCAT-like_C"/>
</dbReference>
<keyword evidence="2" id="KW-1185">Reference proteome</keyword>
<dbReference type="Gene3D" id="3.20.10.10">
    <property type="entry name" value="D-amino Acid Aminotransferase, subunit A, domain 2"/>
    <property type="match status" value="1"/>
</dbReference>
<comment type="caution">
    <text evidence="1">The sequence shown here is derived from an EMBL/GenBank/DDBJ whole genome shotgun (WGS) entry which is preliminary data.</text>
</comment>
<dbReference type="InterPro" id="IPR036038">
    <property type="entry name" value="Aminotransferase-like"/>
</dbReference>
<reference evidence="1 2" key="1">
    <citation type="journal article" date="2021" name="Commun. Biol.">
        <title>The genome of Shorea leprosula (Dipterocarpaceae) highlights the ecological relevance of drought in aseasonal tropical rainforests.</title>
        <authorList>
            <person name="Ng K.K.S."/>
            <person name="Kobayashi M.J."/>
            <person name="Fawcett J.A."/>
            <person name="Hatakeyama M."/>
            <person name="Paape T."/>
            <person name="Ng C.H."/>
            <person name="Ang C.C."/>
            <person name="Tnah L.H."/>
            <person name="Lee C.T."/>
            <person name="Nishiyama T."/>
            <person name="Sese J."/>
            <person name="O'Brien M.J."/>
            <person name="Copetti D."/>
            <person name="Mohd Noor M.I."/>
            <person name="Ong R.C."/>
            <person name="Putra M."/>
            <person name="Sireger I.Z."/>
            <person name="Indrioko S."/>
            <person name="Kosugi Y."/>
            <person name="Izuno A."/>
            <person name="Isagi Y."/>
            <person name="Lee S.L."/>
            <person name="Shimizu K.K."/>
        </authorList>
    </citation>
    <scope>NUCLEOTIDE SEQUENCE [LARGE SCALE GENOMIC DNA]</scope>
    <source>
        <strain evidence="1">214</strain>
    </source>
</reference>
<dbReference type="EMBL" id="BPVZ01000005">
    <property type="protein sequence ID" value="GKU91775.1"/>
    <property type="molecule type" value="Genomic_DNA"/>
</dbReference>
<accession>A0AAV5HYE1</accession>
<dbReference type="Gene3D" id="3.30.470.10">
    <property type="match status" value="1"/>
</dbReference>
<evidence type="ECO:0000313" key="1">
    <source>
        <dbReference type="EMBL" id="GKU91775.1"/>
    </source>
</evidence>
<name>A0AAV5HYE1_9ROSI</name>
<organism evidence="1 2">
    <name type="scientific">Rubroshorea leprosula</name>
    <dbReference type="NCBI Taxonomy" id="152421"/>
    <lineage>
        <taxon>Eukaryota</taxon>
        <taxon>Viridiplantae</taxon>
        <taxon>Streptophyta</taxon>
        <taxon>Embryophyta</taxon>
        <taxon>Tracheophyta</taxon>
        <taxon>Spermatophyta</taxon>
        <taxon>Magnoliopsida</taxon>
        <taxon>eudicotyledons</taxon>
        <taxon>Gunneridae</taxon>
        <taxon>Pentapetalae</taxon>
        <taxon>rosids</taxon>
        <taxon>malvids</taxon>
        <taxon>Malvales</taxon>
        <taxon>Dipterocarpaceae</taxon>
        <taxon>Rubroshorea</taxon>
    </lineage>
</organism>
<dbReference type="PANTHER" id="PTHR47703:SF2">
    <property type="entry name" value="D-AMINOACID AMINOTRANSFERASE-LIKE PLP-DEPENDENT ENZYMES SUPERFAMILY PROTEIN"/>
    <property type="match status" value="1"/>
</dbReference>
<dbReference type="GO" id="GO:0003824">
    <property type="term" value="F:catalytic activity"/>
    <property type="evidence" value="ECO:0007669"/>
    <property type="project" value="InterPro"/>
</dbReference>
<evidence type="ECO:0000313" key="2">
    <source>
        <dbReference type="Proteomes" id="UP001054252"/>
    </source>
</evidence>